<dbReference type="PANTHER" id="PTHR43132:SF6">
    <property type="entry name" value="HTH-TYPE TRANSCRIPTIONAL REPRESSOR CZRA"/>
    <property type="match status" value="1"/>
</dbReference>
<proteinExistence type="predicted"/>
<keyword evidence="3" id="KW-0804">Transcription</keyword>
<dbReference type="Pfam" id="PF01022">
    <property type="entry name" value="HTH_5"/>
    <property type="match status" value="1"/>
</dbReference>
<dbReference type="NCBIfam" id="NF033788">
    <property type="entry name" value="HTH_metalloreg"/>
    <property type="match status" value="1"/>
</dbReference>
<evidence type="ECO:0000256" key="2">
    <source>
        <dbReference type="ARBA" id="ARBA00023125"/>
    </source>
</evidence>
<accession>A0AAC9KBE8</accession>
<dbReference type="InterPro" id="IPR051011">
    <property type="entry name" value="Metal_resp_trans_reg"/>
</dbReference>
<sequence>MDMFTLSPEQAIHAAGQMRLYAQPQRLLILSMLLQGEHNVGEIETATAIAQPGLSQQLSALRQAGIVSTRREARQVFYRLTDETCAARVRAALTLFGEATLPDIVTSAPASPRAASAPASGGAIFARIV</sequence>
<name>A0AAC9KBE8_9PROT</name>
<protein>
    <submittedName>
        <fullName evidence="5">Transcriptional regulator, ArsR family</fullName>
    </submittedName>
</protein>
<evidence type="ECO:0000313" key="5">
    <source>
        <dbReference type="EMBL" id="APH54118.1"/>
    </source>
</evidence>
<dbReference type="AlphaFoldDB" id="A0AAC9KBE8"/>
<keyword evidence="1" id="KW-0805">Transcription regulation</keyword>
<dbReference type="PROSITE" id="PS50987">
    <property type="entry name" value="HTH_ARSR_2"/>
    <property type="match status" value="1"/>
</dbReference>
<dbReference type="InterPro" id="IPR036388">
    <property type="entry name" value="WH-like_DNA-bd_sf"/>
</dbReference>
<dbReference type="CDD" id="cd00090">
    <property type="entry name" value="HTH_ARSR"/>
    <property type="match status" value="1"/>
</dbReference>
<dbReference type="GO" id="GO:0003677">
    <property type="term" value="F:DNA binding"/>
    <property type="evidence" value="ECO:0007669"/>
    <property type="project" value="UniProtKB-KW"/>
</dbReference>
<dbReference type="SMART" id="SM00418">
    <property type="entry name" value="HTH_ARSR"/>
    <property type="match status" value="1"/>
</dbReference>
<dbReference type="EMBL" id="CP018191">
    <property type="protein sequence ID" value="APH54118.1"/>
    <property type="molecule type" value="Genomic_DNA"/>
</dbReference>
<dbReference type="PRINTS" id="PR00778">
    <property type="entry name" value="HTHARSR"/>
</dbReference>
<evidence type="ECO:0000259" key="4">
    <source>
        <dbReference type="PROSITE" id="PS50987"/>
    </source>
</evidence>
<keyword evidence="2" id="KW-0238">DNA-binding</keyword>
<reference evidence="6" key="1">
    <citation type="submission" date="2016-11" db="EMBL/GenBank/DDBJ databases">
        <title>Comparative genomic and phenotypic analysis of Granulibacter bethesdensis clinical isolates from patients with chronic granulomatous disease.</title>
        <authorList>
            <person name="Zarember K.A."/>
            <person name="Porcella S.F."/>
            <person name="Chu J."/>
            <person name="Ding L."/>
            <person name="Dahlstrom E."/>
            <person name="Barbian K."/>
            <person name="Martens C."/>
            <person name="Sykora L."/>
            <person name="Kramer S."/>
            <person name="Pettinato A.M."/>
            <person name="Hong H."/>
            <person name="Wald G."/>
            <person name="Berg L.J."/>
            <person name="Rogge L.S."/>
            <person name="Greenberg D.E."/>
            <person name="Falcone E.L."/>
            <person name="Neves J.F."/>
            <person name="Simoes M.J."/>
            <person name="Casal M."/>
            <person name="Rodriguez-Lopez F.C."/>
            <person name="Zelazny A."/>
            <person name="Gallin J.I."/>
            <person name="Holland S.M."/>
        </authorList>
    </citation>
    <scope>NUCLEOTIDE SEQUENCE [LARGE SCALE GENOMIC DNA]</scope>
    <source>
        <strain evidence="6">NIH9.1</strain>
    </source>
</reference>
<gene>
    <name evidence="5" type="ORF">GbCGDNIH9_0864</name>
</gene>
<dbReference type="InterPro" id="IPR036390">
    <property type="entry name" value="WH_DNA-bd_sf"/>
</dbReference>
<dbReference type="PANTHER" id="PTHR43132">
    <property type="entry name" value="ARSENICAL RESISTANCE OPERON REPRESSOR ARSR-RELATED"/>
    <property type="match status" value="1"/>
</dbReference>
<feature type="domain" description="HTH arsR-type" evidence="4">
    <location>
        <begin position="6"/>
        <end position="100"/>
    </location>
</feature>
<dbReference type="RefSeq" id="WP_072572249.1">
    <property type="nucleotide sequence ID" value="NZ_CP018191.1"/>
</dbReference>
<dbReference type="InterPro" id="IPR001845">
    <property type="entry name" value="HTH_ArsR_DNA-bd_dom"/>
</dbReference>
<dbReference type="InterPro" id="IPR011991">
    <property type="entry name" value="ArsR-like_HTH"/>
</dbReference>
<dbReference type="Proteomes" id="UP000182373">
    <property type="component" value="Chromosome"/>
</dbReference>
<evidence type="ECO:0000313" key="6">
    <source>
        <dbReference type="Proteomes" id="UP000182373"/>
    </source>
</evidence>
<dbReference type="GO" id="GO:0003700">
    <property type="term" value="F:DNA-binding transcription factor activity"/>
    <property type="evidence" value="ECO:0007669"/>
    <property type="project" value="InterPro"/>
</dbReference>
<dbReference type="SUPFAM" id="SSF46785">
    <property type="entry name" value="Winged helix' DNA-binding domain"/>
    <property type="match status" value="1"/>
</dbReference>
<evidence type="ECO:0000256" key="3">
    <source>
        <dbReference type="ARBA" id="ARBA00023163"/>
    </source>
</evidence>
<dbReference type="Gene3D" id="1.10.10.10">
    <property type="entry name" value="Winged helix-like DNA-binding domain superfamily/Winged helix DNA-binding domain"/>
    <property type="match status" value="1"/>
</dbReference>
<evidence type="ECO:0000256" key="1">
    <source>
        <dbReference type="ARBA" id="ARBA00023015"/>
    </source>
</evidence>
<organism evidence="5 6">
    <name type="scientific">Granulibacter bethesdensis</name>
    <dbReference type="NCBI Taxonomy" id="364410"/>
    <lineage>
        <taxon>Bacteria</taxon>
        <taxon>Pseudomonadati</taxon>
        <taxon>Pseudomonadota</taxon>
        <taxon>Alphaproteobacteria</taxon>
        <taxon>Acetobacterales</taxon>
        <taxon>Acetobacteraceae</taxon>
        <taxon>Granulibacter</taxon>
    </lineage>
</organism>